<organism evidence="9">
    <name type="scientific">Caenorhabditis brenneri</name>
    <name type="common">Nematode worm</name>
    <dbReference type="NCBI Taxonomy" id="135651"/>
    <lineage>
        <taxon>Eukaryota</taxon>
        <taxon>Metazoa</taxon>
        <taxon>Ecdysozoa</taxon>
        <taxon>Nematoda</taxon>
        <taxon>Chromadorea</taxon>
        <taxon>Rhabditida</taxon>
        <taxon>Rhabditina</taxon>
        <taxon>Rhabditomorpha</taxon>
        <taxon>Rhabditoidea</taxon>
        <taxon>Rhabditidae</taxon>
        <taxon>Peloderinae</taxon>
        <taxon>Caenorhabditis</taxon>
    </lineage>
</organism>
<dbReference type="eggNOG" id="KOG3001">
    <property type="taxonomic scope" value="Eukaryota"/>
</dbReference>
<dbReference type="Proteomes" id="UP000008068">
    <property type="component" value="Unassembled WGS sequence"/>
</dbReference>
<dbReference type="AlphaFoldDB" id="G0NQV7"/>
<dbReference type="HOGENOM" id="CLU_039566_0_0_1"/>
<dbReference type="InterPro" id="IPR038217">
    <property type="entry name" value="MRG_C_sf"/>
</dbReference>
<gene>
    <name evidence="8" type="ORF">CAEBREN_08518</name>
</gene>
<evidence type="ECO:0000256" key="2">
    <source>
        <dbReference type="ARBA" id="ARBA00022853"/>
    </source>
</evidence>
<dbReference type="Gene3D" id="1.10.274.30">
    <property type="entry name" value="MRG domain"/>
    <property type="match status" value="1"/>
</dbReference>
<dbReference type="GO" id="GO:0035267">
    <property type="term" value="C:NuA4 histone acetyltransferase complex"/>
    <property type="evidence" value="ECO:0007669"/>
    <property type="project" value="TreeGrafter"/>
</dbReference>
<evidence type="ECO:0000313" key="8">
    <source>
        <dbReference type="EMBL" id="EGT35925.1"/>
    </source>
</evidence>
<feature type="compositionally biased region" description="Basic and acidic residues" evidence="6">
    <location>
        <begin position="7"/>
        <end position="29"/>
    </location>
</feature>
<evidence type="ECO:0000256" key="5">
    <source>
        <dbReference type="ARBA" id="ARBA00023242"/>
    </source>
</evidence>
<evidence type="ECO:0000256" key="3">
    <source>
        <dbReference type="ARBA" id="ARBA00023015"/>
    </source>
</evidence>
<evidence type="ECO:0000256" key="4">
    <source>
        <dbReference type="ARBA" id="ARBA00023163"/>
    </source>
</evidence>
<evidence type="ECO:0000313" key="9">
    <source>
        <dbReference type="Proteomes" id="UP000008068"/>
    </source>
</evidence>
<dbReference type="InParanoid" id="G0NQV7"/>
<dbReference type="InterPro" id="IPR026541">
    <property type="entry name" value="MRG_dom"/>
</dbReference>
<dbReference type="STRING" id="135651.G0NQV7"/>
<keyword evidence="2" id="KW-0156">Chromatin regulator</keyword>
<evidence type="ECO:0000256" key="1">
    <source>
        <dbReference type="ARBA" id="ARBA00004123"/>
    </source>
</evidence>
<proteinExistence type="predicted"/>
<feature type="region of interest" description="Disordered" evidence="6">
    <location>
        <begin position="1"/>
        <end position="40"/>
    </location>
</feature>
<keyword evidence="3" id="KW-0805">Transcription regulation</keyword>
<dbReference type="GO" id="GO:0005634">
    <property type="term" value="C:nucleus"/>
    <property type="evidence" value="ECO:0007669"/>
    <property type="project" value="UniProtKB-SubCell"/>
</dbReference>
<reference evidence="9" key="1">
    <citation type="submission" date="2011-07" db="EMBL/GenBank/DDBJ databases">
        <authorList>
            <consortium name="Caenorhabditis brenneri Sequencing and Analysis Consortium"/>
            <person name="Wilson R.K."/>
        </authorList>
    </citation>
    <scope>NUCLEOTIDE SEQUENCE [LARGE SCALE GENOMIC DNA]</scope>
    <source>
        <strain evidence="9">PB2801</strain>
    </source>
</reference>
<name>G0NQV7_CAEBE</name>
<dbReference type="GO" id="GO:0006355">
    <property type="term" value="P:regulation of DNA-templated transcription"/>
    <property type="evidence" value="ECO:0007669"/>
    <property type="project" value="InterPro"/>
</dbReference>
<dbReference type="PANTHER" id="PTHR10880:SF48">
    <property type="entry name" value="MORTALITY FACTOR 4 LIKE 2"/>
    <property type="match status" value="1"/>
</dbReference>
<protein>
    <recommendedName>
        <fullName evidence="7">MRG domain-containing protein</fullName>
    </recommendedName>
</protein>
<dbReference type="GO" id="GO:0006325">
    <property type="term" value="P:chromatin organization"/>
    <property type="evidence" value="ECO:0007669"/>
    <property type="project" value="UniProtKB-KW"/>
</dbReference>
<dbReference type="PANTHER" id="PTHR10880">
    <property type="entry name" value="MORTALITY FACTOR 4-LIKE PROTEIN"/>
    <property type="match status" value="1"/>
</dbReference>
<dbReference type="PROSITE" id="PS51640">
    <property type="entry name" value="MRG"/>
    <property type="match status" value="1"/>
</dbReference>
<keyword evidence="4" id="KW-0804">Transcription</keyword>
<dbReference type="Pfam" id="PF05712">
    <property type="entry name" value="MRG"/>
    <property type="match status" value="1"/>
</dbReference>
<sequence length="212" mass="25115">MSAESSKIVEKKIEAARKKKGNEEVEKSRKNIQPMPSSSSSVEEKWQWKLEIPNGLKKIVLDDQKMIEEGRLVKIPAQFSVEAMFEKYLESLQINRNGPKTGEEQLTQHHIEMIIDYFNLYFRSKILYKAEQGQYKKLRKEEKKDHSRFLPSEHYGLIHLARSFDVIPSVLELKLSDEKHFKNITPVVQKFIEWLDDNKEMFYNKNKSYMKC</sequence>
<keyword evidence="5" id="KW-0539">Nucleus</keyword>
<keyword evidence="9" id="KW-1185">Reference proteome</keyword>
<evidence type="ECO:0000256" key="6">
    <source>
        <dbReference type="SAM" id="MobiDB-lite"/>
    </source>
</evidence>
<dbReference type="EMBL" id="GL379928">
    <property type="protein sequence ID" value="EGT35925.1"/>
    <property type="molecule type" value="Genomic_DNA"/>
</dbReference>
<feature type="domain" description="MRG" evidence="7">
    <location>
        <begin position="37"/>
        <end position="210"/>
    </location>
</feature>
<evidence type="ECO:0000259" key="7">
    <source>
        <dbReference type="Pfam" id="PF05712"/>
    </source>
</evidence>
<accession>G0NQV7</accession>
<dbReference type="InterPro" id="IPR008676">
    <property type="entry name" value="MRG"/>
</dbReference>
<dbReference type="OrthoDB" id="124855at2759"/>
<comment type="subcellular location">
    <subcellularLocation>
        <location evidence="1">Nucleus</location>
    </subcellularLocation>
</comment>